<proteinExistence type="predicted"/>
<sequence>MNNQRYLIQSFFYNLLTVNLKNVDCYVSFTDYYNQLQEINSNDLANIFEDLSLRMQNLSKFRNNERNYLYIKQRLSEVKNAYIYVLYDNQVTQFSEEDSIYLVDRELMKCERLNSIIEIIIFDLFFFKEKVKKRKKKLKK</sequence>
<accession>A0A2T5F0X7</accession>
<dbReference type="RefSeq" id="WP_108187193.1">
    <property type="nucleotide sequence ID" value="NZ_PIFK01000003.1"/>
</dbReference>
<name>A0A2T5F0X7_VIBSP</name>
<comment type="caution">
    <text evidence="1">The sequence shown here is derived from an EMBL/GenBank/DDBJ whole genome shotgun (WGS) entry which is preliminary data.</text>
</comment>
<dbReference type="Proteomes" id="UP000244197">
    <property type="component" value="Unassembled WGS sequence"/>
</dbReference>
<organism evidence="1 2">
    <name type="scientific">Vibrio splendidus</name>
    <dbReference type="NCBI Taxonomy" id="29497"/>
    <lineage>
        <taxon>Bacteria</taxon>
        <taxon>Pseudomonadati</taxon>
        <taxon>Pseudomonadota</taxon>
        <taxon>Gammaproteobacteria</taxon>
        <taxon>Vibrionales</taxon>
        <taxon>Vibrionaceae</taxon>
        <taxon>Vibrio</taxon>
    </lineage>
</organism>
<dbReference type="EMBL" id="PIFK01000003">
    <property type="protein sequence ID" value="PTP39397.1"/>
    <property type="molecule type" value="Genomic_DNA"/>
</dbReference>
<evidence type="ECO:0000313" key="1">
    <source>
        <dbReference type="EMBL" id="PTP39397.1"/>
    </source>
</evidence>
<dbReference type="AlphaFoldDB" id="A0A2T5F0X7"/>
<gene>
    <name evidence="1" type="ORF">CWO07_02180</name>
</gene>
<reference evidence="1 2" key="1">
    <citation type="submission" date="2017-11" db="EMBL/GenBank/DDBJ databases">
        <title>Population delineation of vibrios coincides with oyster pathogenicity.</title>
        <authorList>
            <person name="Bruto M."/>
            <person name="Labreuche Y."/>
            <person name="James A."/>
            <person name="Piel D."/>
            <person name="Chenivesse S."/>
            <person name="Petton B."/>
            <person name="Polz M.F."/>
            <person name="Le Roux F."/>
        </authorList>
    </citation>
    <scope>NUCLEOTIDE SEQUENCE [LARGE SCALE GENOMIC DNA]</scope>
    <source>
        <strain evidence="1 2">FF_144</strain>
    </source>
</reference>
<protein>
    <submittedName>
        <fullName evidence="1">Uncharacterized protein</fullName>
    </submittedName>
</protein>
<evidence type="ECO:0000313" key="2">
    <source>
        <dbReference type="Proteomes" id="UP000244197"/>
    </source>
</evidence>